<dbReference type="Proteomes" id="UP000178092">
    <property type="component" value="Unassembled WGS sequence"/>
</dbReference>
<dbReference type="EMBL" id="MHTV01000006">
    <property type="protein sequence ID" value="OHA67682.1"/>
    <property type="molecule type" value="Genomic_DNA"/>
</dbReference>
<dbReference type="AlphaFoldDB" id="A0A1G2R611"/>
<evidence type="ECO:0000313" key="1">
    <source>
        <dbReference type="EMBL" id="OHA67682.1"/>
    </source>
</evidence>
<evidence type="ECO:0000313" key="2">
    <source>
        <dbReference type="Proteomes" id="UP000178092"/>
    </source>
</evidence>
<accession>A0A1G2R611</accession>
<proteinExistence type="predicted"/>
<comment type="caution">
    <text evidence="1">The sequence shown here is derived from an EMBL/GenBank/DDBJ whole genome shotgun (WGS) entry which is preliminary data.</text>
</comment>
<name>A0A1G2R611_9BACT</name>
<reference evidence="1 2" key="1">
    <citation type="journal article" date="2016" name="Nat. Commun.">
        <title>Thousands of microbial genomes shed light on interconnected biogeochemical processes in an aquifer system.</title>
        <authorList>
            <person name="Anantharaman K."/>
            <person name="Brown C.T."/>
            <person name="Hug L.A."/>
            <person name="Sharon I."/>
            <person name="Castelle C.J."/>
            <person name="Probst A.J."/>
            <person name="Thomas B.C."/>
            <person name="Singh A."/>
            <person name="Wilkins M.J."/>
            <person name="Karaoz U."/>
            <person name="Brodie E.L."/>
            <person name="Williams K.H."/>
            <person name="Hubbard S.S."/>
            <person name="Banfield J.F."/>
        </authorList>
    </citation>
    <scope>NUCLEOTIDE SEQUENCE [LARGE SCALE GENOMIC DNA]</scope>
</reference>
<organism evidence="1 2">
    <name type="scientific">Candidatus Wildermuthbacteria bacterium RIFCSPHIGHO2_02_FULL_45_25</name>
    <dbReference type="NCBI Taxonomy" id="1802450"/>
    <lineage>
        <taxon>Bacteria</taxon>
        <taxon>Candidatus Wildermuthiibacteriota</taxon>
    </lineage>
</organism>
<protein>
    <submittedName>
        <fullName evidence="1">Uncharacterized protein</fullName>
    </submittedName>
</protein>
<gene>
    <name evidence="1" type="ORF">A3C04_02080</name>
</gene>
<sequence>MLLIVLVLAASGLIMASSAAFLGLGELESAYDFENGESSLSIAEGCMEEALESVRENASYGLGLGTIVLAVSDGSCTINIIDRGGGQRTVETEGIFKEYHRRIEAQVTLLENSIVVDSWQEW</sequence>